<feature type="chain" id="PRO_5047004426" description="Lipocalin-like domain-containing protein" evidence="1">
    <location>
        <begin position="28"/>
        <end position="138"/>
    </location>
</feature>
<dbReference type="RefSeq" id="WP_344156161.1">
    <property type="nucleotide sequence ID" value="NZ_BAAANF010000017.1"/>
</dbReference>
<sequence>MKSTRRIAAPAAIALALLVVSTGPAAAAAEVYVEAAATLDGKWKALGTYYRNLDGTVNDQLCVRTYNSVAGAESYAAIKDAHTGEFYAWVFDTQATDGEPACTPRRDFRLAGKDLVLIVEHKNASGNLDARKTKPFTG</sequence>
<gene>
    <name evidence="2" type="ORF">GCM10009745_48340</name>
</gene>
<dbReference type="EMBL" id="BAAANF010000017">
    <property type="protein sequence ID" value="GAA1696608.1"/>
    <property type="molecule type" value="Genomic_DNA"/>
</dbReference>
<feature type="signal peptide" evidence="1">
    <location>
        <begin position="1"/>
        <end position="27"/>
    </location>
</feature>
<protein>
    <recommendedName>
        <fullName evidence="4">Lipocalin-like domain-containing protein</fullName>
    </recommendedName>
</protein>
<comment type="caution">
    <text evidence="2">The sequence shown here is derived from an EMBL/GenBank/DDBJ whole genome shotgun (WGS) entry which is preliminary data.</text>
</comment>
<evidence type="ECO:0000313" key="2">
    <source>
        <dbReference type="EMBL" id="GAA1696608.1"/>
    </source>
</evidence>
<keyword evidence="3" id="KW-1185">Reference proteome</keyword>
<name>A0ABP4TZR4_9ACTN</name>
<reference evidence="3" key="1">
    <citation type="journal article" date="2019" name="Int. J. Syst. Evol. Microbiol.">
        <title>The Global Catalogue of Microorganisms (GCM) 10K type strain sequencing project: providing services to taxonomists for standard genome sequencing and annotation.</title>
        <authorList>
            <consortium name="The Broad Institute Genomics Platform"/>
            <consortium name="The Broad Institute Genome Sequencing Center for Infectious Disease"/>
            <person name="Wu L."/>
            <person name="Ma J."/>
        </authorList>
    </citation>
    <scope>NUCLEOTIDE SEQUENCE [LARGE SCALE GENOMIC DNA]</scope>
    <source>
        <strain evidence="3">JCM 14307</strain>
    </source>
</reference>
<dbReference type="Proteomes" id="UP001500280">
    <property type="component" value="Unassembled WGS sequence"/>
</dbReference>
<proteinExistence type="predicted"/>
<accession>A0ABP4TZR4</accession>
<keyword evidence="1" id="KW-0732">Signal</keyword>
<organism evidence="2 3">
    <name type="scientific">Kribbella yunnanensis</name>
    <dbReference type="NCBI Taxonomy" id="190194"/>
    <lineage>
        <taxon>Bacteria</taxon>
        <taxon>Bacillati</taxon>
        <taxon>Actinomycetota</taxon>
        <taxon>Actinomycetes</taxon>
        <taxon>Propionibacteriales</taxon>
        <taxon>Kribbellaceae</taxon>
        <taxon>Kribbella</taxon>
    </lineage>
</organism>
<evidence type="ECO:0008006" key="4">
    <source>
        <dbReference type="Google" id="ProtNLM"/>
    </source>
</evidence>
<evidence type="ECO:0000256" key="1">
    <source>
        <dbReference type="SAM" id="SignalP"/>
    </source>
</evidence>
<evidence type="ECO:0000313" key="3">
    <source>
        <dbReference type="Proteomes" id="UP001500280"/>
    </source>
</evidence>